<dbReference type="EMBL" id="GBRH01283311">
    <property type="protein sequence ID" value="JAD14584.1"/>
    <property type="molecule type" value="Transcribed_RNA"/>
</dbReference>
<organism evidence="1">
    <name type="scientific">Arundo donax</name>
    <name type="common">Giant reed</name>
    <name type="synonym">Donax arundinaceus</name>
    <dbReference type="NCBI Taxonomy" id="35708"/>
    <lineage>
        <taxon>Eukaryota</taxon>
        <taxon>Viridiplantae</taxon>
        <taxon>Streptophyta</taxon>
        <taxon>Embryophyta</taxon>
        <taxon>Tracheophyta</taxon>
        <taxon>Spermatophyta</taxon>
        <taxon>Magnoliopsida</taxon>
        <taxon>Liliopsida</taxon>
        <taxon>Poales</taxon>
        <taxon>Poaceae</taxon>
        <taxon>PACMAD clade</taxon>
        <taxon>Arundinoideae</taxon>
        <taxon>Arundineae</taxon>
        <taxon>Arundo</taxon>
    </lineage>
</organism>
<protein>
    <submittedName>
        <fullName evidence="1">Uncharacterized protein</fullName>
    </submittedName>
</protein>
<sequence>MQKKRKISETVSILCTYITQVIGKFIANISENFKGRRLSIMHLYEGGNSLNFFQMCFFK</sequence>
<reference evidence="1" key="1">
    <citation type="submission" date="2014-09" db="EMBL/GenBank/DDBJ databases">
        <authorList>
            <person name="Magalhaes I.L.F."/>
            <person name="Oliveira U."/>
            <person name="Santos F.R."/>
            <person name="Vidigal T.H.D.A."/>
            <person name="Brescovit A.D."/>
            <person name="Santos A.J."/>
        </authorList>
    </citation>
    <scope>NUCLEOTIDE SEQUENCE</scope>
    <source>
        <tissue evidence="1">Shoot tissue taken approximately 20 cm above the soil surface</tissue>
    </source>
</reference>
<accession>A0A0A9QEE6</accession>
<dbReference type="AlphaFoldDB" id="A0A0A9QEE6"/>
<reference evidence="1" key="2">
    <citation type="journal article" date="2015" name="Data Brief">
        <title>Shoot transcriptome of the giant reed, Arundo donax.</title>
        <authorList>
            <person name="Barrero R.A."/>
            <person name="Guerrero F.D."/>
            <person name="Moolhuijzen P."/>
            <person name="Goolsby J.A."/>
            <person name="Tidwell J."/>
            <person name="Bellgard S.E."/>
            <person name="Bellgard M.I."/>
        </authorList>
    </citation>
    <scope>NUCLEOTIDE SEQUENCE</scope>
    <source>
        <tissue evidence="1">Shoot tissue taken approximately 20 cm above the soil surface</tissue>
    </source>
</reference>
<evidence type="ECO:0000313" key="1">
    <source>
        <dbReference type="EMBL" id="JAD14584.1"/>
    </source>
</evidence>
<proteinExistence type="predicted"/>
<name>A0A0A9QEE6_ARUDO</name>